<evidence type="ECO:0000259" key="1">
    <source>
        <dbReference type="Pfam" id="PF13480"/>
    </source>
</evidence>
<dbReference type="InterPro" id="IPR016181">
    <property type="entry name" value="Acyl_CoA_acyltransferase"/>
</dbReference>
<gene>
    <name evidence="2" type="ORF">BJ981_001917</name>
</gene>
<protein>
    <recommendedName>
        <fullName evidence="1">BioF2-like acetyltransferase domain-containing protein</fullName>
    </recommendedName>
</protein>
<name>A0A7W8Z2Z2_9ACTN</name>
<comment type="caution">
    <text evidence="2">The sequence shown here is derived from an EMBL/GenBank/DDBJ whole genome shotgun (WGS) entry which is preliminary data.</text>
</comment>
<dbReference type="RefSeq" id="WP_184610049.1">
    <property type="nucleotide sequence ID" value="NZ_BOOS01000063.1"/>
</dbReference>
<dbReference type="SUPFAM" id="SSF55729">
    <property type="entry name" value="Acyl-CoA N-acyltransferases (Nat)"/>
    <property type="match status" value="1"/>
</dbReference>
<evidence type="ECO:0000313" key="2">
    <source>
        <dbReference type="EMBL" id="MBB5626218.1"/>
    </source>
</evidence>
<feature type="domain" description="BioF2-like acetyltransferase" evidence="1">
    <location>
        <begin position="137"/>
        <end position="268"/>
    </location>
</feature>
<dbReference type="Gene3D" id="3.40.630.30">
    <property type="match status" value="1"/>
</dbReference>
<dbReference type="AlphaFoldDB" id="A0A7W8Z2Z2"/>
<accession>A0A7W8Z2Z2</accession>
<dbReference type="Proteomes" id="UP000588112">
    <property type="component" value="Unassembled WGS sequence"/>
</dbReference>
<keyword evidence="3" id="KW-1185">Reference proteome</keyword>
<proteinExistence type="predicted"/>
<dbReference type="InterPro" id="IPR038740">
    <property type="entry name" value="BioF2-like_GNAT_dom"/>
</dbReference>
<sequence>MTPPVPRAWRYAWHNGGGPWLLRARTLADAASRPRVTWSVPVGGGPVLACGGLPQALTHVLPFLEQRRGLPAERHGRRISWAELGGAVPGADVLAVAYPRRRAPAVPPPHGVLLPFRVTLTVPLAPDPADVLRRLSRKARQQHARELVSHARTLETTTGDADFDRFYEGMHRPTMDARHGESARSEAKEDARACILRHGVLFFLRESGTRVAGMLCRVEGRTLVVRLAGVDGGGARAYRSGTYMALFILILQWAAEHGFARVDLSGGEPFLSKGTFQFKRKMHPEVGLPPNHFRDKRLLVRVLRDGAGVRDLLVANPVLALREAGGLEAVYFHDDERPPRLDLRWESPGVDRHRLVHLDPFLAGLPRGDSAGLRPERVSH</sequence>
<evidence type="ECO:0000313" key="3">
    <source>
        <dbReference type="Proteomes" id="UP000588112"/>
    </source>
</evidence>
<organism evidence="2 3">
    <name type="scientific">Sphaerisporangium krabiense</name>
    <dbReference type="NCBI Taxonomy" id="763782"/>
    <lineage>
        <taxon>Bacteria</taxon>
        <taxon>Bacillati</taxon>
        <taxon>Actinomycetota</taxon>
        <taxon>Actinomycetes</taxon>
        <taxon>Streptosporangiales</taxon>
        <taxon>Streptosporangiaceae</taxon>
        <taxon>Sphaerisporangium</taxon>
    </lineage>
</organism>
<dbReference type="EMBL" id="JACHBR010000001">
    <property type="protein sequence ID" value="MBB5626218.1"/>
    <property type="molecule type" value="Genomic_DNA"/>
</dbReference>
<dbReference type="Pfam" id="PF13480">
    <property type="entry name" value="Acetyltransf_6"/>
    <property type="match status" value="1"/>
</dbReference>
<reference evidence="2 3" key="1">
    <citation type="submission" date="2020-08" db="EMBL/GenBank/DDBJ databases">
        <title>Sequencing the genomes of 1000 actinobacteria strains.</title>
        <authorList>
            <person name="Klenk H.-P."/>
        </authorList>
    </citation>
    <scope>NUCLEOTIDE SEQUENCE [LARGE SCALE GENOMIC DNA]</scope>
    <source>
        <strain evidence="2 3">DSM 45790</strain>
    </source>
</reference>